<sequence>MAITVGFKRATTAVLDEVGKLVSKHVVEGKQGKGGTTEAQITGLSSEAKKVFASNVAYYVSQKGVGDLQLELSILDVPSAMQNDILGWVKNSEMGFTAVGDKTQPPYCATLLESEDSAGEPVAFALFRGRFSREDLSLKTSTDEAFEPEAEKLKMNCVANDDGYSFGMAVGKEEVEKLKAYTFSETPAA</sequence>
<gene>
    <name evidence="1" type="ORF">MFLO_02433</name>
</gene>
<comment type="caution">
    <text evidence="1">The sequence shown here is derived from an EMBL/GenBank/DDBJ whole genome shotgun (WGS) entry which is preliminary data.</text>
</comment>
<dbReference type="NCBIfam" id="TIGR01603">
    <property type="entry name" value="maj_tail_phi13"/>
    <property type="match status" value="1"/>
</dbReference>
<dbReference type="Proteomes" id="UP000019249">
    <property type="component" value="Unassembled WGS sequence"/>
</dbReference>
<dbReference type="RefSeq" id="WP_036096072.1">
    <property type="nucleotide sequence ID" value="NZ_AODF01000003.1"/>
</dbReference>
<protein>
    <submittedName>
        <fullName evidence="1">Major tail protein</fullName>
    </submittedName>
</protein>
<evidence type="ECO:0000313" key="2">
    <source>
        <dbReference type="Proteomes" id="UP000019249"/>
    </source>
</evidence>
<proteinExistence type="predicted"/>
<dbReference type="EMBL" id="AODF01000003">
    <property type="protein sequence ID" value="EUJ33521.1"/>
    <property type="molecule type" value="Genomic_DNA"/>
</dbReference>
<dbReference type="InterPro" id="IPR006724">
    <property type="entry name" value="Phage_TTP"/>
</dbReference>
<dbReference type="InterPro" id="IPR006490">
    <property type="entry name" value="Maj_tail_phi13"/>
</dbReference>
<evidence type="ECO:0000313" key="1">
    <source>
        <dbReference type="EMBL" id="EUJ33521.1"/>
    </source>
</evidence>
<name>A0ABN0RHU1_9LIST</name>
<dbReference type="Pfam" id="PF04630">
    <property type="entry name" value="Phage_TTP_1"/>
    <property type="match status" value="1"/>
</dbReference>
<accession>A0ABN0RHU1</accession>
<keyword evidence="2" id="KW-1185">Reference proteome</keyword>
<organism evidence="1 2">
    <name type="scientific">Listeria floridensis FSL S10-1187</name>
    <dbReference type="NCBI Taxonomy" id="1265817"/>
    <lineage>
        <taxon>Bacteria</taxon>
        <taxon>Bacillati</taxon>
        <taxon>Bacillota</taxon>
        <taxon>Bacilli</taxon>
        <taxon>Bacillales</taxon>
        <taxon>Listeriaceae</taxon>
        <taxon>Listeria</taxon>
    </lineage>
</organism>
<reference evidence="1 2" key="1">
    <citation type="journal article" date="2014" name="Int. J. Syst. Evol. Microbiol.">
        <title>Listeria floridensis sp. nov., Listeria aquatica sp. nov., Listeria cornellensis sp. nov., Listeria riparia sp. nov. and Listeria grandensis sp. nov., from agricultural and natural environments.</title>
        <authorList>
            <person name="den Bakker H.C."/>
            <person name="Warchocki S."/>
            <person name="Wright E.M."/>
            <person name="Allred A.F."/>
            <person name="Ahlstrom C."/>
            <person name="Manuel C.S."/>
            <person name="Stasiewicz M.J."/>
            <person name="Burrell A."/>
            <person name="Roof S."/>
            <person name="Strawn L."/>
            <person name="Fortes E.D."/>
            <person name="Nightingale K.K."/>
            <person name="Kephart D."/>
            <person name="Wiedmann M."/>
        </authorList>
    </citation>
    <scope>NUCLEOTIDE SEQUENCE [LARGE SCALE GENOMIC DNA]</scope>
    <source>
        <strain evidence="1 2">FSL S10-1187</strain>
    </source>
</reference>